<evidence type="ECO:0000313" key="3">
    <source>
        <dbReference type="Proteomes" id="UP000192923"/>
    </source>
</evidence>
<dbReference type="PROSITE" id="PS51782">
    <property type="entry name" value="LYSM"/>
    <property type="match status" value="1"/>
</dbReference>
<dbReference type="Pfam" id="PF01476">
    <property type="entry name" value="LysM"/>
    <property type="match status" value="1"/>
</dbReference>
<dbReference type="CDD" id="cd00118">
    <property type="entry name" value="LysM"/>
    <property type="match status" value="1"/>
</dbReference>
<dbReference type="SUPFAM" id="SSF54106">
    <property type="entry name" value="LysM domain"/>
    <property type="match status" value="1"/>
</dbReference>
<dbReference type="OrthoDB" id="9765158at2"/>
<dbReference type="InterPro" id="IPR052196">
    <property type="entry name" value="Bact_Kbp"/>
</dbReference>
<dbReference type="STRING" id="1760988.SAMN02949497_1444"/>
<dbReference type="PANTHER" id="PTHR34700:SF4">
    <property type="entry name" value="PHAGE-LIKE ELEMENT PBSX PROTEIN XKDP"/>
    <property type="match status" value="1"/>
</dbReference>
<organism evidence="2 3">
    <name type="scientific">Methylomagnum ishizawai</name>
    <dbReference type="NCBI Taxonomy" id="1760988"/>
    <lineage>
        <taxon>Bacteria</taxon>
        <taxon>Pseudomonadati</taxon>
        <taxon>Pseudomonadota</taxon>
        <taxon>Gammaproteobacteria</taxon>
        <taxon>Methylococcales</taxon>
        <taxon>Methylococcaceae</taxon>
        <taxon>Methylomagnum</taxon>
    </lineage>
</organism>
<name>A0A1Y6CUZ4_9GAMM</name>
<gene>
    <name evidence="2" type="ORF">SAMN02949497_1444</name>
</gene>
<keyword evidence="3" id="KW-1185">Reference proteome</keyword>
<accession>A0A1Y6CUZ4</accession>
<proteinExistence type="predicted"/>
<dbReference type="RefSeq" id="WP_085211244.1">
    <property type="nucleotide sequence ID" value="NZ_FXAM01000001.1"/>
</dbReference>
<sequence>MAIPSRLNSPRFTRPWRSYSTRRVWSVLSRLALALCLSGGFAFADTLELNPNHPDRYTVVRGDTLWDIAGRFLNRPWQWPEIWHINPEIRNPDLIYPGDTLVLSYVNGVPQIGLENAGYDSAPAYEDSDPYEQKLSPRIRSKPISQAIPTIPMNIVHPFLSRPQVVGPDELNQAPYVVAFADEHIIGGYGNRMFVRSIGEGAPTAYTVLRSGNPYKDADTGETLGYEAVYIGDAHVEQVGDPATLFIERTEQEARIGDRLLPLRSEQLRLSFQPHAPKSKVRGHIIGVVNGVNQIGQYSIVALDRGTADGIEVGHVLQILQRGTMIRDLIGPYSGETVNAPEQKAGLLMVFRPYERVSYALVMHAARALHVLDAVQTP</sequence>
<protein>
    <submittedName>
        <fullName evidence="2">LysM domain-containing protein</fullName>
    </submittedName>
</protein>
<dbReference type="EMBL" id="FXAM01000001">
    <property type="protein sequence ID" value="SMF94137.1"/>
    <property type="molecule type" value="Genomic_DNA"/>
</dbReference>
<reference evidence="2 3" key="1">
    <citation type="submission" date="2016-12" db="EMBL/GenBank/DDBJ databases">
        <authorList>
            <person name="Song W.-J."/>
            <person name="Kurnit D.M."/>
        </authorList>
    </citation>
    <scope>NUCLEOTIDE SEQUENCE [LARGE SCALE GENOMIC DNA]</scope>
    <source>
        <strain evidence="2 3">175</strain>
    </source>
</reference>
<dbReference type="AlphaFoldDB" id="A0A1Y6CUZ4"/>
<evidence type="ECO:0000313" key="2">
    <source>
        <dbReference type="EMBL" id="SMF94137.1"/>
    </source>
</evidence>
<feature type="domain" description="LysM" evidence="1">
    <location>
        <begin position="55"/>
        <end position="103"/>
    </location>
</feature>
<dbReference type="SMART" id="SM00257">
    <property type="entry name" value="LysM"/>
    <property type="match status" value="1"/>
</dbReference>
<dbReference type="InterPro" id="IPR036779">
    <property type="entry name" value="LysM_dom_sf"/>
</dbReference>
<dbReference type="PANTHER" id="PTHR34700">
    <property type="entry name" value="POTASSIUM BINDING PROTEIN KBP"/>
    <property type="match status" value="1"/>
</dbReference>
<dbReference type="Proteomes" id="UP000192923">
    <property type="component" value="Unassembled WGS sequence"/>
</dbReference>
<dbReference type="Gene3D" id="3.10.350.10">
    <property type="entry name" value="LysM domain"/>
    <property type="match status" value="1"/>
</dbReference>
<evidence type="ECO:0000259" key="1">
    <source>
        <dbReference type="PROSITE" id="PS51782"/>
    </source>
</evidence>
<dbReference type="InterPro" id="IPR018392">
    <property type="entry name" value="LysM"/>
</dbReference>